<dbReference type="AlphaFoldDB" id="X1JD78"/>
<feature type="non-terminal residue" evidence="1">
    <location>
        <position position="78"/>
    </location>
</feature>
<comment type="caution">
    <text evidence="1">The sequence shown here is derived from an EMBL/GenBank/DDBJ whole genome shotgun (WGS) entry which is preliminary data.</text>
</comment>
<gene>
    <name evidence="1" type="ORF">S03H2_50732</name>
</gene>
<reference evidence="1" key="1">
    <citation type="journal article" date="2014" name="Front. Microbiol.">
        <title>High frequency of phylogenetically diverse reductive dehalogenase-homologous genes in deep subseafloor sedimentary metagenomes.</title>
        <authorList>
            <person name="Kawai M."/>
            <person name="Futagami T."/>
            <person name="Toyoda A."/>
            <person name="Takaki Y."/>
            <person name="Nishi S."/>
            <person name="Hori S."/>
            <person name="Arai W."/>
            <person name="Tsubouchi T."/>
            <person name="Morono Y."/>
            <person name="Uchiyama I."/>
            <person name="Ito T."/>
            <person name="Fujiyama A."/>
            <person name="Inagaki F."/>
            <person name="Takami H."/>
        </authorList>
    </citation>
    <scope>NUCLEOTIDE SEQUENCE</scope>
    <source>
        <strain evidence="1">Expedition CK06-06</strain>
    </source>
</reference>
<evidence type="ECO:0000313" key="1">
    <source>
        <dbReference type="EMBL" id="GAH67718.1"/>
    </source>
</evidence>
<organism evidence="1">
    <name type="scientific">marine sediment metagenome</name>
    <dbReference type="NCBI Taxonomy" id="412755"/>
    <lineage>
        <taxon>unclassified sequences</taxon>
        <taxon>metagenomes</taxon>
        <taxon>ecological metagenomes</taxon>
    </lineage>
</organism>
<name>X1JD78_9ZZZZ</name>
<dbReference type="EMBL" id="BARU01032147">
    <property type="protein sequence ID" value="GAH67718.1"/>
    <property type="molecule type" value="Genomic_DNA"/>
</dbReference>
<protein>
    <submittedName>
        <fullName evidence="1">Uncharacterized protein</fullName>
    </submittedName>
</protein>
<sequence length="78" mass="9125">MEIYIQLNIKEKRKLKPKEILNKYGINFKGWYTAQVPTKRTISPYLDENCIIAFKKGFIGFVMIIRGVKSHFAFVGIQ</sequence>
<proteinExistence type="predicted"/>
<accession>X1JD78</accession>